<sequence>MAIGVYTYKWVTSNLLQMEKDMKSIAVILSGCGVFDGSEIHESVLTMLTLSQNNAEVHYFSPNDFQPTVINHITGEEKSEKRNMMEESSRISRGKISPLSEARAENFDAVIIPGGFGAAKNLCNFATKGTECEINKDLLRFVQAMHQQKKPLGLICIAPVMLPKMLNAPIKLTIGNDVETASAIEKMGGVHIDCPVDDIVVDEEYRVVTTPAYMLAQSIAQAQIGIDKLVKKVLEMA</sequence>
<name>A0A379F710_PROVU</name>
<comment type="function">
    <text evidence="1">Displays glyoxalase activity, catalyzing the conversion of glyoxal to glycolate.</text>
</comment>
<dbReference type="CDD" id="cd03133">
    <property type="entry name" value="GATase1_ES1"/>
    <property type="match status" value="1"/>
</dbReference>
<dbReference type="PANTHER" id="PTHR10224">
    <property type="entry name" value="ES1 PROTEIN HOMOLOG, MITOCHONDRIAL"/>
    <property type="match status" value="1"/>
</dbReference>
<feature type="domain" description="DJ-1/PfpI" evidence="2">
    <location>
        <begin position="34"/>
        <end position="164"/>
    </location>
</feature>
<dbReference type="Proteomes" id="UP000254331">
    <property type="component" value="Unassembled WGS sequence"/>
</dbReference>
<dbReference type="AlphaFoldDB" id="A0A379F710"/>
<dbReference type="InterPro" id="IPR026041">
    <property type="entry name" value="ElbB"/>
</dbReference>
<evidence type="ECO:0000259" key="2">
    <source>
        <dbReference type="Pfam" id="PF01965"/>
    </source>
</evidence>
<comment type="similarity">
    <text evidence="1">Belongs to the peptidase C56 family.</text>
</comment>
<dbReference type="InterPro" id="IPR029062">
    <property type="entry name" value="Class_I_gatase-like"/>
</dbReference>
<dbReference type="Pfam" id="PF01965">
    <property type="entry name" value="DJ-1_PfpI"/>
    <property type="match status" value="1"/>
</dbReference>
<proteinExistence type="inferred from homology"/>
<evidence type="ECO:0000256" key="1">
    <source>
        <dbReference type="PIRNR" id="PIRNR006320"/>
    </source>
</evidence>
<dbReference type="PIRSF" id="PIRSF006320">
    <property type="entry name" value="Elb2"/>
    <property type="match status" value="1"/>
</dbReference>
<evidence type="ECO:0000313" key="4">
    <source>
        <dbReference type="Proteomes" id="UP000254331"/>
    </source>
</evidence>
<organism evidence="3 4">
    <name type="scientific">Proteus vulgaris</name>
    <dbReference type="NCBI Taxonomy" id="585"/>
    <lineage>
        <taxon>Bacteria</taxon>
        <taxon>Pseudomonadati</taxon>
        <taxon>Pseudomonadota</taxon>
        <taxon>Gammaproteobacteria</taxon>
        <taxon>Enterobacterales</taxon>
        <taxon>Morganellaceae</taxon>
        <taxon>Proteus</taxon>
    </lineage>
</organism>
<dbReference type="SUPFAM" id="SSF52317">
    <property type="entry name" value="Class I glutamine amidotransferase-like"/>
    <property type="match status" value="1"/>
</dbReference>
<keyword evidence="1" id="KW-0456">Lyase</keyword>
<dbReference type="GO" id="GO:0016740">
    <property type="term" value="F:transferase activity"/>
    <property type="evidence" value="ECO:0007669"/>
    <property type="project" value="UniProtKB-KW"/>
</dbReference>
<dbReference type="NCBIfam" id="NF008747">
    <property type="entry name" value="PRK11780.1"/>
    <property type="match status" value="1"/>
</dbReference>
<keyword evidence="3" id="KW-0808">Transferase</keyword>
<reference evidence="3 4" key="1">
    <citation type="submission" date="2018-06" db="EMBL/GenBank/DDBJ databases">
        <authorList>
            <consortium name="Pathogen Informatics"/>
            <person name="Doyle S."/>
        </authorList>
    </citation>
    <scope>NUCLEOTIDE SEQUENCE [LARGE SCALE GENOMIC DNA]</scope>
    <source>
        <strain evidence="3 4">NCTC10376</strain>
    </source>
</reference>
<protein>
    <recommendedName>
        <fullName evidence="1">Glyoxalase</fullName>
    </recommendedName>
</protein>
<dbReference type="PANTHER" id="PTHR10224:SF12">
    <property type="entry name" value="GLYOXALASE ELBB"/>
    <property type="match status" value="1"/>
</dbReference>
<dbReference type="InterPro" id="IPR002818">
    <property type="entry name" value="DJ-1/PfpI"/>
</dbReference>
<dbReference type="Gene3D" id="3.40.50.880">
    <property type="match status" value="1"/>
</dbReference>
<evidence type="ECO:0000313" key="3">
    <source>
        <dbReference type="EMBL" id="SUC15407.1"/>
    </source>
</evidence>
<gene>
    <name evidence="3" type="primary">elbB</name>
    <name evidence="3" type="ORF">NCTC10376_01250</name>
</gene>
<dbReference type="GO" id="GO:0016829">
    <property type="term" value="F:lyase activity"/>
    <property type="evidence" value="ECO:0007669"/>
    <property type="project" value="UniProtKB-UniRule"/>
</dbReference>
<dbReference type="EMBL" id="UGTW01000001">
    <property type="protein sequence ID" value="SUC15407.1"/>
    <property type="molecule type" value="Genomic_DNA"/>
</dbReference>
<comment type="catalytic activity">
    <reaction evidence="1">
        <text>glyoxal + H2O = glycolate + H(+)</text>
        <dbReference type="Rhea" id="RHEA:51672"/>
        <dbReference type="ChEBI" id="CHEBI:15377"/>
        <dbReference type="ChEBI" id="CHEBI:15378"/>
        <dbReference type="ChEBI" id="CHEBI:29805"/>
        <dbReference type="ChEBI" id="CHEBI:34779"/>
    </reaction>
</comment>
<accession>A0A379F710</accession>